<keyword evidence="6" id="KW-0496">Mitochondrion</keyword>
<dbReference type="GO" id="GO:0016460">
    <property type="term" value="C:myosin II complex"/>
    <property type="evidence" value="ECO:0007669"/>
    <property type="project" value="TreeGrafter"/>
</dbReference>
<dbReference type="SUPFAM" id="SSF47473">
    <property type="entry name" value="EF-hand"/>
    <property type="match status" value="2"/>
</dbReference>
<dbReference type="Pfam" id="PF13499">
    <property type="entry name" value="EF-hand_7"/>
    <property type="match status" value="1"/>
</dbReference>
<dbReference type="InterPro" id="IPR050230">
    <property type="entry name" value="CALM/Myosin/TropC-like"/>
</dbReference>
<evidence type="ECO:0000313" key="7">
    <source>
        <dbReference type="Proteomes" id="UP000290189"/>
    </source>
</evidence>
<evidence type="ECO:0000256" key="1">
    <source>
        <dbReference type="ARBA" id="ARBA00020786"/>
    </source>
</evidence>
<keyword evidence="2" id="KW-0677">Repeat</keyword>
<evidence type="ECO:0000256" key="4">
    <source>
        <dbReference type="SAM" id="MobiDB-lite"/>
    </source>
</evidence>
<reference evidence="6 7" key="1">
    <citation type="submission" date="2018-03" db="EMBL/GenBank/DDBJ databases">
        <authorList>
            <person name="Fogelqvist J."/>
        </authorList>
    </citation>
    <scope>NUCLEOTIDE SEQUENCE [LARGE SCALE GENOMIC DNA]</scope>
</reference>
<geneLocation type="mitochondrion" evidence="6"/>
<organism evidence="6 7">
    <name type="scientific">Plasmodiophora brassicae</name>
    <name type="common">Clubroot disease agent</name>
    <dbReference type="NCBI Taxonomy" id="37360"/>
    <lineage>
        <taxon>Eukaryota</taxon>
        <taxon>Sar</taxon>
        <taxon>Rhizaria</taxon>
        <taxon>Endomyxa</taxon>
        <taxon>Phytomyxea</taxon>
        <taxon>Plasmodiophorida</taxon>
        <taxon>Plasmodiophoridae</taxon>
        <taxon>Plasmodiophora</taxon>
    </lineage>
</organism>
<evidence type="ECO:0000256" key="2">
    <source>
        <dbReference type="ARBA" id="ARBA00022737"/>
    </source>
</evidence>
<dbReference type="PANTHER" id="PTHR23048:SF0">
    <property type="entry name" value="CALMODULIN LIKE 3"/>
    <property type="match status" value="1"/>
</dbReference>
<proteinExistence type="predicted"/>
<protein>
    <recommendedName>
        <fullName evidence="1">Calmodulin</fullName>
    </recommendedName>
</protein>
<feature type="domain" description="EF-hand" evidence="5">
    <location>
        <begin position="365"/>
        <end position="400"/>
    </location>
</feature>
<gene>
    <name evidence="6" type="ORF">PLBR_LOCUS653</name>
</gene>
<dbReference type="InterPro" id="IPR002048">
    <property type="entry name" value="EF_hand_dom"/>
</dbReference>
<dbReference type="FunFam" id="1.10.238.10:FF:000003">
    <property type="entry name" value="Calmodulin A"/>
    <property type="match status" value="1"/>
</dbReference>
<dbReference type="Gene3D" id="1.10.238.10">
    <property type="entry name" value="EF-hand"/>
    <property type="match status" value="1"/>
</dbReference>
<accession>A0A3P3XZQ9</accession>
<evidence type="ECO:0000313" key="6">
    <source>
        <dbReference type="EMBL" id="SPQ93438.1"/>
    </source>
</evidence>
<dbReference type="InterPro" id="IPR011992">
    <property type="entry name" value="EF-hand-dom_pair"/>
</dbReference>
<dbReference type="CDD" id="cd00051">
    <property type="entry name" value="EFh"/>
    <property type="match status" value="2"/>
</dbReference>
<dbReference type="PROSITE" id="PS00018">
    <property type="entry name" value="EF_HAND_1"/>
    <property type="match status" value="3"/>
</dbReference>
<dbReference type="Proteomes" id="UP000290189">
    <property type="component" value="Unassembled WGS sequence"/>
</dbReference>
<feature type="compositionally biased region" description="Basic and acidic residues" evidence="4">
    <location>
        <begin position="268"/>
        <end position="302"/>
    </location>
</feature>
<feature type="domain" description="EF-hand" evidence="5">
    <location>
        <begin position="442"/>
        <end position="477"/>
    </location>
</feature>
<sequence length="970" mass="105518">MSGTLIGRLSVLPKVGYTDDEMGELRRVFDGSAQGGVLPVGDAQACLRALHYAYSEEMVGQILSDQTKGTGRAQLDFNDFVAFIDVIGAIDSYVVEHVNDLLQGLPEDALQEAYIATGATGPDDLVHHLTQLVTLRANDDFNFSKVYRLLGYEDADANPAATSPPPAPAPDRSQHHLKAPVPDDAPGPKASEPTSPPQNLSVRFGPGEFRLPALAIPGDDNGAPVPPRTLETQTDPRRHTTTNGEEPEPSPKANASPPPSVSRARTMTMEHVDAQRVGEPADRPPAEDARPRRSLSPDHPLDRVAPGRALVVADSSGAPDAFDDDDLDYIRGAFDAFVAMNDHNGAGGVAVRDLGTALRAVGLDPSDEQINDLFAKADIDRNGTLDVHEFALYYRQVSSAELARGLPLHRVQAAFARADPDGDGEIARADFAHVLRQQFPNLSGTRIDQLVGIADVNGDGTIDFEEFMAFLSRNDDASRALARKLFRAHLPTPVEHLAAFSKMPSSFRPSALAPFDGDPGSYLGTRVAPRLASAPGEFGLSFANVHVDRTTGVLAPIASAVCLQIEVIGAEGIPAPVMHRDRIQARRLRLALLDGDRPVSNQYVVRARWDPDEEDRWKFDIPDGDALHHVLVKTAYPQPTLLAELTVMVEGEQSSAVTEMTCGFAVLELTGEMLAKKVVESVAVAGGTFRARAPIHDDEILARRAGWRRVSSMFKGKPAPILKMQIGPAPPRKKLKPASWRWLPNDVIVPAHAVNALHAFMDLAADATVRCAQPVPAAAAHQRQEVPLRLFVDRILRDTDALSSLATRWDQVFKALARADKRDRIRVRSEFAKCIVQMWPVLSSLTLPDLVVGQTELERMSLMKHCAGDAVLNQLASDGCGKRLTTTTATTPTVSTSLVYRPFHTDELVFAYDRYTPDVNVFAVLERKKRINAGESPTDVENIAELANVALESPRHAMQRSRSERNVSFQ</sequence>
<keyword evidence="3" id="KW-0106">Calcium</keyword>
<dbReference type="GO" id="GO:0005509">
    <property type="term" value="F:calcium ion binding"/>
    <property type="evidence" value="ECO:0007669"/>
    <property type="project" value="InterPro"/>
</dbReference>
<dbReference type="AlphaFoldDB" id="A0A3P3XZQ9"/>
<dbReference type="PROSITE" id="PS50222">
    <property type="entry name" value="EF_HAND_2"/>
    <property type="match status" value="3"/>
</dbReference>
<dbReference type="SMART" id="SM00054">
    <property type="entry name" value="EFh"/>
    <property type="match status" value="3"/>
</dbReference>
<feature type="domain" description="EF-hand" evidence="5">
    <location>
        <begin position="406"/>
        <end position="441"/>
    </location>
</feature>
<dbReference type="PANTHER" id="PTHR23048">
    <property type="entry name" value="MYOSIN LIGHT CHAIN 1, 3"/>
    <property type="match status" value="1"/>
</dbReference>
<evidence type="ECO:0000259" key="5">
    <source>
        <dbReference type="PROSITE" id="PS50222"/>
    </source>
</evidence>
<dbReference type="InterPro" id="IPR018247">
    <property type="entry name" value="EF_Hand_1_Ca_BS"/>
</dbReference>
<feature type="region of interest" description="Disordered" evidence="4">
    <location>
        <begin position="157"/>
        <end position="306"/>
    </location>
</feature>
<dbReference type="Pfam" id="PF13833">
    <property type="entry name" value="EF-hand_8"/>
    <property type="match status" value="1"/>
</dbReference>
<name>A0A3P3XZQ9_PLABS</name>
<dbReference type="EMBL" id="OVEO01000001">
    <property type="protein sequence ID" value="SPQ93438.1"/>
    <property type="molecule type" value="Genomic_DNA"/>
</dbReference>
<evidence type="ECO:0000256" key="3">
    <source>
        <dbReference type="ARBA" id="ARBA00022837"/>
    </source>
</evidence>